<organism evidence="1">
    <name type="scientific">Meiothermus ruber</name>
    <dbReference type="NCBI Taxonomy" id="277"/>
    <lineage>
        <taxon>Bacteria</taxon>
        <taxon>Thermotogati</taxon>
        <taxon>Deinococcota</taxon>
        <taxon>Deinococci</taxon>
        <taxon>Thermales</taxon>
        <taxon>Thermaceae</taxon>
        <taxon>Meiothermus</taxon>
    </lineage>
</organism>
<dbReference type="InterPro" id="IPR019587">
    <property type="entry name" value="Polyketide_cyclase/dehydratase"/>
</dbReference>
<proteinExistence type="predicted"/>
<dbReference type="EMBL" id="DSWI01000026">
    <property type="protein sequence ID" value="HFG21233.1"/>
    <property type="molecule type" value="Genomic_DNA"/>
</dbReference>
<dbReference type="Pfam" id="PF10604">
    <property type="entry name" value="Polyketide_cyc2"/>
    <property type="match status" value="1"/>
</dbReference>
<name>A0A7C3DUT3_MEIRU</name>
<reference evidence="1" key="1">
    <citation type="journal article" date="2020" name="mSystems">
        <title>Genome- and Community-Level Interaction Insights into Carbon Utilization and Element Cycling Functions of Hydrothermarchaeota in Hydrothermal Sediment.</title>
        <authorList>
            <person name="Zhou Z."/>
            <person name="Liu Y."/>
            <person name="Xu W."/>
            <person name="Pan J."/>
            <person name="Luo Z.H."/>
            <person name="Li M."/>
        </authorList>
    </citation>
    <scope>NUCLEOTIDE SEQUENCE [LARGE SCALE GENOMIC DNA]</scope>
    <source>
        <strain evidence="1">SpSt-524</strain>
    </source>
</reference>
<dbReference type="Gene3D" id="3.30.530.20">
    <property type="match status" value="1"/>
</dbReference>
<evidence type="ECO:0000313" key="1">
    <source>
        <dbReference type="EMBL" id="HFG21233.1"/>
    </source>
</evidence>
<dbReference type="InterPro" id="IPR023393">
    <property type="entry name" value="START-like_dom_sf"/>
</dbReference>
<dbReference type="AlphaFoldDB" id="A0A7C3DUT3"/>
<accession>A0A7C3DUT3</accession>
<protein>
    <recommendedName>
        <fullName evidence="2">Polyketide cyclase</fullName>
    </recommendedName>
</protein>
<comment type="caution">
    <text evidence="1">The sequence shown here is derived from an EMBL/GenBank/DDBJ whole genome shotgun (WGS) entry which is preliminary data.</text>
</comment>
<evidence type="ECO:0008006" key="2">
    <source>
        <dbReference type="Google" id="ProtNLM"/>
    </source>
</evidence>
<dbReference type="SUPFAM" id="SSF55961">
    <property type="entry name" value="Bet v1-like"/>
    <property type="match status" value="1"/>
</dbReference>
<sequence>MNLQDLSLESTWVLQVSPEPVWEALSDIPNWPRWWPSFQSVLEVQLGQRDGVEAVFRINEQELRICGVRPMELLEAHTAQVLYRCTLEQEEGHTFIHLSARGYQSEKHFAQCMSTGARGLAGHLGVRLVEVGSWNSTTDLNIFPE</sequence>
<gene>
    <name evidence="1" type="ORF">ENS82_11085</name>
</gene>